<comment type="caution">
    <text evidence="1">The sequence shown here is derived from an EMBL/GenBank/DDBJ whole genome shotgun (WGS) entry which is preliminary data.</text>
</comment>
<sequence>MDEYVGLPQDAPQSFGKVLRERIFSQLGIPTENIFYFDSQVGFDTA</sequence>
<proteinExistence type="predicted"/>
<feature type="non-terminal residue" evidence="1">
    <location>
        <position position="46"/>
    </location>
</feature>
<dbReference type="EMBL" id="BARV01032839">
    <property type="protein sequence ID" value="GAI38578.1"/>
    <property type="molecule type" value="Genomic_DNA"/>
</dbReference>
<dbReference type="AlphaFoldDB" id="X1N4S6"/>
<gene>
    <name evidence="1" type="ORF">S06H3_51718</name>
</gene>
<dbReference type="Gene3D" id="3.40.50.1360">
    <property type="match status" value="1"/>
</dbReference>
<name>X1N4S6_9ZZZZ</name>
<reference evidence="1" key="1">
    <citation type="journal article" date="2014" name="Front. Microbiol.">
        <title>High frequency of phylogenetically diverse reductive dehalogenase-homologous genes in deep subseafloor sedimentary metagenomes.</title>
        <authorList>
            <person name="Kawai M."/>
            <person name="Futagami T."/>
            <person name="Toyoda A."/>
            <person name="Takaki Y."/>
            <person name="Nishi S."/>
            <person name="Hori S."/>
            <person name="Arai W."/>
            <person name="Tsubouchi T."/>
            <person name="Morono Y."/>
            <person name="Uchiyama I."/>
            <person name="Ito T."/>
            <person name="Fujiyama A."/>
            <person name="Inagaki F."/>
            <person name="Takami H."/>
        </authorList>
    </citation>
    <scope>NUCLEOTIDE SEQUENCE</scope>
    <source>
        <strain evidence="1">Expedition CK06-06</strain>
    </source>
</reference>
<accession>X1N4S6</accession>
<evidence type="ECO:0000313" key="1">
    <source>
        <dbReference type="EMBL" id="GAI38578.1"/>
    </source>
</evidence>
<protein>
    <submittedName>
        <fullName evidence="1">Uncharacterized protein</fullName>
    </submittedName>
</protein>
<organism evidence="1">
    <name type="scientific">marine sediment metagenome</name>
    <dbReference type="NCBI Taxonomy" id="412755"/>
    <lineage>
        <taxon>unclassified sequences</taxon>
        <taxon>metagenomes</taxon>
        <taxon>ecological metagenomes</taxon>
    </lineage>
</organism>
<dbReference type="SUPFAM" id="SSF100950">
    <property type="entry name" value="NagB/RpiA/CoA transferase-like"/>
    <property type="match status" value="1"/>
</dbReference>
<dbReference type="InterPro" id="IPR037171">
    <property type="entry name" value="NagB/RpiA_transferase-like"/>
</dbReference>